<dbReference type="RefSeq" id="WP_307323621.1">
    <property type="nucleotide sequence ID" value="NZ_JAUSUG010000004.1"/>
</dbReference>
<evidence type="ECO:0000313" key="2">
    <source>
        <dbReference type="EMBL" id="MDQ0254123.1"/>
    </source>
</evidence>
<reference evidence="2 3" key="1">
    <citation type="submission" date="2023-07" db="EMBL/GenBank/DDBJ databases">
        <title>Genomic Encyclopedia of Type Strains, Phase IV (KMG-IV): sequencing the most valuable type-strain genomes for metagenomic binning, comparative biology and taxonomic classification.</title>
        <authorList>
            <person name="Goeker M."/>
        </authorList>
    </citation>
    <scope>NUCLEOTIDE SEQUENCE [LARGE SCALE GENOMIC DNA]</scope>
    <source>
        <strain evidence="2 3">DSM 9768</strain>
    </source>
</reference>
<comment type="caution">
    <text evidence="2">The sequence shown here is derived from an EMBL/GenBank/DDBJ whole genome shotgun (WGS) entry which is preliminary data.</text>
</comment>
<gene>
    <name evidence="2" type="ORF">J2S74_001496</name>
</gene>
<evidence type="ECO:0008006" key="4">
    <source>
        <dbReference type="Google" id="ProtNLM"/>
    </source>
</evidence>
<dbReference type="Gene3D" id="3.40.50.300">
    <property type="entry name" value="P-loop containing nucleotide triphosphate hydrolases"/>
    <property type="match status" value="1"/>
</dbReference>
<protein>
    <recommendedName>
        <fullName evidence="4">ATPase AAA-type core domain-containing protein</fullName>
    </recommendedName>
</protein>
<evidence type="ECO:0000256" key="1">
    <source>
        <dbReference type="SAM" id="Coils"/>
    </source>
</evidence>
<dbReference type="InterPro" id="IPR027417">
    <property type="entry name" value="P-loop_NTPase"/>
</dbReference>
<proteinExistence type="predicted"/>
<sequence>MPQKFIERICTDLDKQFQQEINKVIFSYVDSTEKGDAKSLEELIDFKSHPFNSKINSIQSEITEVNKVIISVERKLTSQYKKSVEENLNKYQDLLERHLKNKPAEVVKPESTLSVEDKMSLEICEEKIKELEDSIDVHKDELLKVNSDIDILQNSVSDINALESEVKQVNSRLKQVKESFFSNDTEFYIQYTTPKEKIITKIEESKKRKNELQLLLDNLEDPNELSLYKKLDKEKNTKKGIIAKSDAKEKAYQKYIDDIKEWELRKAKILGSETSDESLHYYKSELERINKTYPSEYITLKENRDSKIKELFEEKVKISNVYSKIYEPIDKELQLILEHMDEKVEFSVNIVQSDNELASNILAYVNHSFSGIFSGRDNAFVKMNEYIKETNFSDLDSLLDFIKKVLTVVTENLDKSSDIIKDKEGFYKELCCLDFIGVEFNLAYAGRELLELSPGERGIVLLIFYLALNKGEEPLIIDQPEDNLDNESVFNKLVPCIVEAKKRRQVIIVTHNPNIAVACDAEQVIHCKIDKSKNEITYTAGSIEDKFIRDRIVDVLEGTEPAFSLRRKKYLFE</sequence>
<keyword evidence="3" id="KW-1185">Reference proteome</keyword>
<dbReference type="EMBL" id="JAUSUG010000004">
    <property type="protein sequence ID" value="MDQ0254123.1"/>
    <property type="molecule type" value="Genomic_DNA"/>
</dbReference>
<evidence type="ECO:0000313" key="3">
    <source>
        <dbReference type="Proteomes" id="UP001230005"/>
    </source>
</evidence>
<keyword evidence="1" id="KW-0175">Coiled coil</keyword>
<accession>A0ABT9ZUJ1</accession>
<feature type="coiled-coil region" evidence="1">
    <location>
        <begin position="81"/>
        <end position="222"/>
    </location>
</feature>
<dbReference type="Proteomes" id="UP001230005">
    <property type="component" value="Unassembled WGS sequence"/>
</dbReference>
<dbReference type="SUPFAM" id="SSF52540">
    <property type="entry name" value="P-loop containing nucleoside triphosphate hydrolases"/>
    <property type="match status" value="1"/>
</dbReference>
<name>A0ABT9ZUJ1_9BACI</name>
<organism evidence="2 3">
    <name type="scientific">Evansella vedderi</name>
    <dbReference type="NCBI Taxonomy" id="38282"/>
    <lineage>
        <taxon>Bacteria</taxon>
        <taxon>Bacillati</taxon>
        <taxon>Bacillota</taxon>
        <taxon>Bacilli</taxon>
        <taxon>Bacillales</taxon>
        <taxon>Bacillaceae</taxon>
        <taxon>Evansella</taxon>
    </lineage>
</organism>